<evidence type="ECO:0000313" key="8">
    <source>
        <dbReference type="EMBL" id="ODA36106.1"/>
    </source>
</evidence>
<keyword evidence="9" id="KW-1185">Reference proteome</keyword>
<comment type="caution">
    <text evidence="8">The sequence shown here is derived from an EMBL/GenBank/DDBJ whole genome shotgun (WGS) entry which is preliminary data.</text>
</comment>
<evidence type="ECO:0000256" key="2">
    <source>
        <dbReference type="ARBA" id="ARBA00022801"/>
    </source>
</evidence>
<accession>A0A1C3ES87</accession>
<evidence type="ECO:0000256" key="6">
    <source>
        <dbReference type="ARBA" id="ARBA00049117"/>
    </source>
</evidence>
<gene>
    <name evidence="8" type="ORF">A8L45_00430</name>
</gene>
<dbReference type="InterPro" id="IPR027417">
    <property type="entry name" value="P-loop_NTPase"/>
</dbReference>
<dbReference type="SUPFAM" id="SSF90002">
    <property type="entry name" value="Hypothetical protein YjiA, C-terminal domain"/>
    <property type="match status" value="1"/>
</dbReference>
<dbReference type="InterPro" id="IPR011629">
    <property type="entry name" value="CobW-like_C"/>
</dbReference>
<dbReference type="SUPFAM" id="SSF52540">
    <property type="entry name" value="P-loop containing nucleoside triphosphate hydrolases"/>
    <property type="match status" value="1"/>
</dbReference>
<evidence type="ECO:0000256" key="1">
    <source>
        <dbReference type="ARBA" id="ARBA00022741"/>
    </source>
</evidence>
<dbReference type="Proteomes" id="UP000094936">
    <property type="component" value="Unassembled WGS sequence"/>
</dbReference>
<keyword evidence="3" id="KW-0143">Chaperone</keyword>
<keyword evidence="2" id="KW-0378">Hydrolase</keyword>
<organism evidence="8 9">
    <name type="scientific">Veronia pacifica</name>
    <dbReference type="NCBI Taxonomy" id="1080227"/>
    <lineage>
        <taxon>Bacteria</taxon>
        <taxon>Pseudomonadati</taxon>
        <taxon>Pseudomonadota</taxon>
        <taxon>Gammaproteobacteria</taxon>
        <taxon>Vibrionales</taxon>
        <taxon>Vibrionaceae</taxon>
        <taxon>Veronia</taxon>
    </lineage>
</organism>
<dbReference type="OrthoDB" id="9808822at2"/>
<dbReference type="STRING" id="1080227.A8L45_00430"/>
<dbReference type="AlphaFoldDB" id="A0A1C3ES87"/>
<comment type="similarity">
    <text evidence="4">Belongs to the SIMIBI class G3E GTPase family. ZNG1 subfamily.</text>
</comment>
<dbReference type="GO" id="GO:0000166">
    <property type="term" value="F:nucleotide binding"/>
    <property type="evidence" value="ECO:0007669"/>
    <property type="project" value="UniProtKB-KW"/>
</dbReference>
<dbReference type="EMBL" id="LYBM01000001">
    <property type="protein sequence ID" value="ODA36106.1"/>
    <property type="molecule type" value="Genomic_DNA"/>
</dbReference>
<dbReference type="SMART" id="SM00833">
    <property type="entry name" value="CobW_C"/>
    <property type="match status" value="1"/>
</dbReference>
<dbReference type="GO" id="GO:0016787">
    <property type="term" value="F:hydrolase activity"/>
    <property type="evidence" value="ECO:0007669"/>
    <property type="project" value="UniProtKB-KW"/>
</dbReference>
<dbReference type="Gene3D" id="3.40.50.300">
    <property type="entry name" value="P-loop containing nucleotide triphosphate hydrolases"/>
    <property type="match status" value="1"/>
</dbReference>
<dbReference type="InterPro" id="IPR003495">
    <property type="entry name" value="CobW/HypB/UreG_nucleotide-bd"/>
</dbReference>
<proteinExistence type="inferred from homology"/>
<dbReference type="RefSeq" id="WP_068898072.1">
    <property type="nucleotide sequence ID" value="NZ_JBHUIF010000002.1"/>
</dbReference>
<dbReference type="InterPro" id="IPR036627">
    <property type="entry name" value="CobW-likC_sf"/>
</dbReference>
<evidence type="ECO:0000256" key="3">
    <source>
        <dbReference type="ARBA" id="ARBA00023186"/>
    </source>
</evidence>
<evidence type="ECO:0000313" key="9">
    <source>
        <dbReference type="Proteomes" id="UP000094936"/>
    </source>
</evidence>
<protein>
    <submittedName>
        <fullName evidence="8">Cobalamin biosynthesis protein CobW</fullName>
    </submittedName>
</protein>
<feature type="domain" description="CobW C-terminal" evidence="7">
    <location>
        <begin position="227"/>
        <end position="321"/>
    </location>
</feature>
<comment type="catalytic activity">
    <reaction evidence="6">
        <text>GTP + H2O = GDP + phosphate + H(+)</text>
        <dbReference type="Rhea" id="RHEA:19669"/>
        <dbReference type="ChEBI" id="CHEBI:15377"/>
        <dbReference type="ChEBI" id="CHEBI:15378"/>
        <dbReference type="ChEBI" id="CHEBI:37565"/>
        <dbReference type="ChEBI" id="CHEBI:43474"/>
        <dbReference type="ChEBI" id="CHEBI:58189"/>
    </reaction>
    <physiologicalReaction direction="left-to-right" evidence="6">
        <dbReference type="Rhea" id="RHEA:19670"/>
    </physiologicalReaction>
</comment>
<keyword evidence="1" id="KW-0547">Nucleotide-binding</keyword>
<evidence type="ECO:0000259" key="7">
    <source>
        <dbReference type="SMART" id="SM00833"/>
    </source>
</evidence>
<evidence type="ECO:0000256" key="5">
    <source>
        <dbReference type="ARBA" id="ARBA00045658"/>
    </source>
</evidence>
<dbReference type="Gene3D" id="3.30.1220.10">
    <property type="entry name" value="CobW-like, C-terminal domain"/>
    <property type="match status" value="1"/>
</dbReference>
<evidence type="ECO:0000256" key="4">
    <source>
        <dbReference type="ARBA" id="ARBA00034320"/>
    </source>
</evidence>
<sequence>MSQPTQVPVTVLTGFLGAGKTTLLNRILTERHGRRYAVIVNEFGEEGIDNDLVVDADEEVFEMNNGCICCTVRGDLIRILSGLMKRADQLDAIIVETTGLADPAPVIQTFFVDQEVADRTKLDAIVTVADAVHLEAQLSEHHEAEEQLAFADVVLLNKTDVAKEESVKNAETHIKKVNPYARVIRTARCDAPLDEIIGLNAFTLDRVLEVEPDFLESDHAHEHDDDVTSLSFSTETQLDIEKFRIWFGQLLQTRGQDILRSKGILDFAGRNDRYVFQGVHMLMDGASMGEWPEGKPRNSRVVFIGRNLNSMGLKEGFEACKVQ</sequence>
<comment type="function">
    <text evidence="5">Zinc chaperone that directly transfers zinc cofactor to target proteins, thereby activating them. Zinc is transferred from the CXCC motif in the GTPase domain to the zinc binding site in target proteins in a process requiring GTP hydrolysis.</text>
</comment>
<dbReference type="InterPro" id="IPR051316">
    <property type="entry name" value="Zinc-reg_GTPase_activator"/>
</dbReference>
<dbReference type="Pfam" id="PF07683">
    <property type="entry name" value="CobW_C"/>
    <property type="match status" value="1"/>
</dbReference>
<dbReference type="CDD" id="cd03112">
    <property type="entry name" value="CobW-like"/>
    <property type="match status" value="1"/>
</dbReference>
<reference evidence="8 9" key="1">
    <citation type="submission" date="2016-05" db="EMBL/GenBank/DDBJ databases">
        <title>Genomic Taxonomy of the Vibrionaceae.</title>
        <authorList>
            <person name="Gomez-Gil B."/>
            <person name="Enciso-Ibarra J."/>
        </authorList>
    </citation>
    <scope>NUCLEOTIDE SEQUENCE [LARGE SCALE GENOMIC DNA]</scope>
    <source>
        <strain evidence="8 9">CAIM 1920</strain>
    </source>
</reference>
<dbReference type="PANTHER" id="PTHR13748">
    <property type="entry name" value="COBW-RELATED"/>
    <property type="match status" value="1"/>
</dbReference>
<name>A0A1C3ES87_9GAMM</name>
<dbReference type="Pfam" id="PF02492">
    <property type="entry name" value="cobW"/>
    <property type="match status" value="1"/>
</dbReference>